<accession>A0A0A0BGS4</accession>
<gene>
    <name evidence="3" type="ORF">LP43_1382</name>
</gene>
<proteinExistence type="inferred from homology"/>
<dbReference type="Proteomes" id="UP000029999">
    <property type="component" value="Unassembled WGS sequence"/>
</dbReference>
<dbReference type="PANTHER" id="PTHR11060:SF0">
    <property type="entry name" value="PROTEIN MEMO1"/>
    <property type="match status" value="1"/>
</dbReference>
<keyword evidence="3" id="KW-0560">Oxidoreductase</keyword>
<dbReference type="InterPro" id="IPR002737">
    <property type="entry name" value="MEMO1_fam"/>
</dbReference>
<dbReference type="EMBL" id="JRQD01000003">
    <property type="protein sequence ID" value="KGM06887.1"/>
    <property type="molecule type" value="Genomic_DNA"/>
</dbReference>
<dbReference type="STRING" id="392484.LP43_1382"/>
<protein>
    <recommendedName>
        <fullName evidence="2">MEMO1 family protein LP43_1382</fullName>
    </recommendedName>
</protein>
<keyword evidence="3" id="KW-0223">Dioxygenase</keyword>
<evidence type="ECO:0000256" key="1">
    <source>
        <dbReference type="ARBA" id="ARBA00006315"/>
    </source>
</evidence>
<sequence>MEIVRPSAVAGLFYPADAAKLNKQVAADMAACHADPLLSPKALIVPHAGYMYSGSVAASAYQHLKPLKNIIKRVVLIGPSHRVPFDGLAISTADWFETPLGLIAVDRQAESQIIAIDGVIALEQAHAREHSLEVQLPFLQFLLDDFKIVPIVAGHASPKIIAKVLDKLWGGPETLIVISSDLSHYLDYESAREADAETSQAIINLDNRLIDGYHACGSVGINGLILYARQHNLHGHILDLRNSGDTAGKRDSVVGYGAYLFQ</sequence>
<dbReference type="AlphaFoldDB" id="A0A0A0BGS4"/>
<organism evidence="3 4">
    <name type="scientific">Methylophaga thiooxydans</name>
    <dbReference type="NCBI Taxonomy" id="392484"/>
    <lineage>
        <taxon>Bacteria</taxon>
        <taxon>Pseudomonadati</taxon>
        <taxon>Pseudomonadota</taxon>
        <taxon>Gammaproteobacteria</taxon>
        <taxon>Thiotrichales</taxon>
        <taxon>Piscirickettsiaceae</taxon>
        <taxon>Methylophaga</taxon>
    </lineage>
</organism>
<dbReference type="PANTHER" id="PTHR11060">
    <property type="entry name" value="PROTEIN MEMO1"/>
    <property type="match status" value="1"/>
</dbReference>
<comment type="similarity">
    <text evidence="1 2">Belongs to the MEMO1 family.</text>
</comment>
<reference evidence="3 4" key="1">
    <citation type="submission" date="2014-09" db="EMBL/GenBank/DDBJ databases">
        <authorList>
            <person name="Grob C."/>
            <person name="Taubert M."/>
            <person name="Howat A.M."/>
            <person name="Burns O.J."/>
            <person name="Dixon J.L."/>
            <person name="Chen Y."/>
            <person name="Murrell J.C."/>
        </authorList>
    </citation>
    <scope>NUCLEOTIDE SEQUENCE [LARGE SCALE GENOMIC DNA]</scope>
    <source>
        <strain evidence="3">L4</strain>
    </source>
</reference>
<evidence type="ECO:0000313" key="4">
    <source>
        <dbReference type="Proteomes" id="UP000029999"/>
    </source>
</evidence>
<dbReference type="HAMAP" id="MF_00055">
    <property type="entry name" value="MEMO1"/>
    <property type="match status" value="1"/>
</dbReference>
<name>A0A0A0BGS4_9GAMM</name>
<dbReference type="Pfam" id="PF01875">
    <property type="entry name" value="Memo"/>
    <property type="match status" value="1"/>
</dbReference>
<comment type="caution">
    <text evidence="3">The sequence shown here is derived from an EMBL/GenBank/DDBJ whole genome shotgun (WGS) entry which is preliminary data.</text>
</comment>
<dbReference type="Gene3D" id="3.40.830.10">
    <property type="entry name" value="LigB-like"/>
    <property type="match status" value="1"/>
</dbReference>
<evidence type="ECO:0000256" key="2">
    <source>
        <dbReference type="HAMAP-Rule" id="MF_00055"/>
    </source>
</evidence>
<dbReference type="NCBIfam" id="TIGR04336">
    <property type="entry name" value="AmmeMemoSam_B"/>
    <property type="match status" value="1"/>
</dbReference>
<evidence type="ECO:0000313" key="3">
    <source>
        <dbReference type="EMBL" id="KGM06887.1"/>
    </source>
</evidence>
<dbReference type="CDD" id="cd07361">
    <property type="entry name" value="MEMO_like"/>
    <property type="match status" value="1"/>
</dbReference>
<dbReference type="RefSeq" id="WP_036313558.1">
    <property type="nucleotide sequence ID" value="NZ_JRQD01000003.1"/>
</dbReference>
<dbReference type="GO" id="GO:0051213">
    <property type="term" value="F:dioxygenase activity"/>
    <property type="evidence" value="ECO:0007669"/>
    <property type="project" value="UniProtKB-KW"/>
</dbReference>